<name>A0A9Q0MH90_9DIPT</name>
<organism evidence="2 3">
    <name type="scientific">Pseudolycoriella hygida</name>
    <dbReference type="NCBI Taxonomy" id="35572"/>
    <lineage>
        <taxon>Eukaryota</taxon>
        <taxon>Metazoa</taxon>
        <taxon>Ecdysozoa</taxon>
        <taxon>Arthropoda</taxon>
        <taxon>Hexapoda</taxon>
        <taxon>Insecta</taxon>
        <taxon>Pterygota</taxon>
        <taxon>Neoptera</taxon>
        <taxon>Endopterygota</taxon>
        <taxon>Diptera</taxon>
        <taxon>Nematocera</taxon>
        <taxon>Sciaroidea</taxon>
        <taxon>Sciaridae</taxon>
        <taxon>Pseudolycoriella</taxon>
    </lineage>
</organism>
<feature type="signal peptide" evidence="1">
    <location>
        <begin position="1"/>
        <end position="19"/>
    </location>
</feature>
<comment type="caution">
    <text evidence="2">The sequence shown here is derived from an EMBL/GenBank/DDBJ whole genome shotgun (WGS) entry which is preliminary data.</text>
</comment>
<keyword evidence="1" id="KW-0732">Signal</keyword>
<accession>A0A9Q0MH90</accession>
<dbReference type="EMBL" id="WJQU01006380">
    <property type="protein sequence ID" value="KAJ6597365.1"/>
    <property type="molecule type" value="Genomic_DNA"/>
</dbReference>
<sequence>MRIFFVIAGLLAVIGVVLSLPHPTSGPYYSTPSWIVDAIVAYEKEKARLLEEAIREVINQELQ</sequence>
<protein>
    <submittedName>
        <fullName evidence="2">Uncharacterized protein</fullName>
    </submittedName>
</protein>
<keyword evidence="3" id="KW-1185">Reference proteome</keyword>
<evidence type="ECO:0000313" key="2">
    <source>
        <dbReference type="EMBL" id="KAJ6597365.1"/>
    </source>
</evidence>
<reference evidence="2" key="1">
    <citation type="submission" date="2022-07" db="EMBL/GenBank/DDBJ databases">
        <authorList>
            <person name="Trinca V."/>
            <person name="Uliana J.V.C."/>
            <person name="Torres T.T."/>
            <person name="Ward R.J."/>
            <person name="Monesi N."/>
        </authorList>
    </citation>
    <scope>NUCLEOTIDE SEQUENCE</scope>
    <source>
        <strain evidence="2">HSMRA1968</strain>
        <tissue evidence="2">Whole embryos</tissue>
    </source>
</reference>
<dbReference type="Proteomes" id="UP001151699">
    <property type="component" value="Unassembled WGS sequence"/>
</dbReference>
<gene>
    <name evidence="2" type="ORF">Bhyg_15473</name>
</gene>
<evidence type="ECO:0000313" key="3">
    <source>
        <dbReference type="Proteomes" id="UP001151699"/>
    </source>
</evidence>
<feature type="chain" id="PRO_5040351735" evidence="1">
    <location>
        <begin position="20"/>
        <end position="63"/>
    </location>
</feature>
<proteinExistence type="predicted"/>
<dbReference type="AlphaFoldDB" id="A0A9Q0MH90"/>
<evidence type="ECO:0000256" key="1">
    <source>
        <dbReference type="SAM" id="SignalP"/>
    </source>
</evidence>